<reference evidence="2" key="2">
    <citation type="submission" date="2020-09" db="EMBL/GenBank/DDBJ databases">
        <title>Reference genome assembly for Australian Ascochyta lentis isolate Al4.</title>
        <authorList>
            <person name="Lee R.C."/>
            <person name="Farfan-Caceres L.M."/>
            <person name="Debler J.W."/>
            <person name="Williams A.H."/>
            <person name="Henares B.M."/>
        </authorList>
    </citation>
    <scope>NUCLEOTIDE SEQUENCE</scope>
    <source>
        <strain evidence="2">Al4</strain>
    </source>
</reference>
<keyword evidence="3" id="KW-1185">Reference proteome</keyword>
<feature type="signal peptide" evidence="1">
    <location>
        <begin position="1"/>
        <end position="22"/>
    </location>
</feature>
<accession>A0A8H7J8N5</accession>
<dbReference type="AlphaFoldDB" id="A0A8H7J8N5"/>
<dbReference type="InterPro" id="IPR023393">
    <property type="entry name" value="START-like_dom_sf"/>
</dbReference>
<dbReference type="EMBL" id="RZGK01000005">
    <property type="protein sequence ID" value="KAF9698954.1"/>
    <property type="molecule type" value="Genomic_DNA"/>
</dbReference>
<dbReference type="CDD" id="cd07822">
    <property type="entry name" value="SRPBCC_4"/>
    <property type="match status" value="1"/>
</dbReference>
<gene>
    <name evidence="2" type="ORF">EKO04_003114</name>
</gene>
<protein>
    <recommendedName>
        <fullName evidence="4">Coenzyme Q-binding protein COQ10 START domain-containing protein</fullName>
    </recommendedName>
</protein>
<reference evidence="2" key="1">
    <citation type="submission" date="2018-12" db="EMBL/GenBank/DDBJ databases">
        <authorList>
            <person name="Syme R.A."/>
            <person name="Farfan-Caceres L."/>
            <person name="Lichtenzveig J."/>
        </authorList>
    </citation>
    <scope>NUCLEOTIDE SEQUENCE</scope>
    <source>
        <strain evidence="2">Al4</strain>
    </source>
</reference>
<keyword evidence="1" id="KW-0732">Signal</keyword>
<evidence type="ECO:0000313" key="2">
    <source>
        <dbReference type="EMBL" id="KAF9698954.1"/>
    </source>
</evidence>
<evidence type="ECO:0008006" key="4">
    <source>
        <dbReference type="Google" id="ProtNLM"/>
    </source>
</evidence>
<feature type="chain" id="PRO_5034394005" description="Coenzyme Q-binding protein COQ10 START domain-containing protein" evidence="1">
    <location>
        <begin position="23"/>
        <end position="202"/>
    </location>
</feature>
<name>A0A8H7J8N5_9PLEO</name>
<sequence length="202" mass="22803">MLVHHLKVFALLLSLQTIGVFSTFTNLPDVPPGVFNVSTRIETRSTKHAAWEALTDFARYPEWNPFVRASIMVSSDNKTLPDQYPKEGRRLFLRTQIPPLPLPVNEDTPDVEVNTQYSYENVTHVQWKLGRLAWASNDSSIQAERWSAISNLGHGRVLYESREVFHGALVESLKNQLGKALQAGFDAQGQALKLLLEDCDKD</sequence>
<evidence type="ECO:0000256" key="1">
    <source>
        <dbReference type="SAM" id="SignalP"/>
    </source>
</evidence>
<organism evidence="2 3">
    <name type="scientific">Ascochyta lentis</name>
    <dbReference type="NCBI Taxonomy" id="205686"/>
    <lineage>
        <taxon>Eukaryota</taxon>
        <taxon>Fungi</taxon>
        <taxon>Dikarya</taxon>
        <taxon>Ascomycota</taxon>
        <taxon>Pezizomycotina</taxon>
        <taxon>Dothideomycetes</taxon>
        <taxon>Pleosporomycetidae</taxon>
        <taxon>Pleosporales</taxon>
        <taxon>Pleosporineae</taxon>
        <taxon>Didymellaceae</taxon>
        <taxon>Ascochyta</taxon>
    </lineage>
</organism>
<comment type="caution">
    <text evidence="2">The sequence shown here is derived from an EMBL/GenBank/DDBJ whole genome shotgun (WGS) entry which is preliminary data.</text>
</comment>
<dbReference type="OrthoDB" id="509124at2759"/>
<evidence type="ECO:0000313" key="3">
    <source>
        <dbReference type="Proteomes" id="UP000651452"/>
    </source>
</evidence>
<dbReference type="SUPFAM" id="SSF55961">
    <property type="entry name" value="Bet v1-like"/>
    <property type="match status" value="1"/>
</dbReference>
<dbReference type="Proteomes" id="UP000651452">
    <property type="component" value="Unassembled WGS sequence"/>
</dbReference>
<dbReference type="Gene3D" id="3.30.530.20">
    <property type="match status" value="1"/>
</dbReference>
<proteinExistence type="predicted"/>